<protein>
    <submittedName>
        <fullName evidence="1">Uncharacterized protein</fullName>
    </submittedName>
</protein>
<accession>A0A2C9P109</accession>
<dbReference type="AlphaFoldDB" id="A0A2C9P109"/>
<dbReference type="RefSeq" id="WP_023262052.1">
    <property type="nucleotide sequence ID" value="NZ_CP022117.1"/>
</dbReference>
<sequence>MNEQDLKHVIALLLEDAKRLQQIEPNAGTEARILLAKQALKTCGAQDPDRTEFMNFMANTIPPRPCKGDGVSRVYHDTMVKALRIELERLRSRIAINEIVTN</sequence>
<reference evidence="1 2" key="1">
    <citation type="submission" date="2017-06" db="EMBL/GenBank/DDBJ databases">
        <title>Salmonella reference genomes for public health.</title>
        <authorList>
            <person name="Robertson J."/>
            <person name="Yoshida C."/>
            <person name="Gurnik S."/>
            <person name="Nash J."/>
        </authorList>
    </citation>
    <scope>NUCLEOTIDE SEQUENCE [LARGE SCALE GENOMIC DNA]</scope>
    <source>
        <strain evidence="1 2">S-1643</strain>
    </source>
</reference>
<organism evidence="1 2">
    <name type="scientific">Salmonella enterica subsp. enterica serovar Macclesfield str. S-1643</name>
    <dbReference type="NCBI Taxonomy" id="1242107"/>
    <lineage>
        <taxon>Bacteria</taxon>
        <taxon>Pseudomonadati</taxon>
        <taxon>Pseudomonadota</taxon>
        <taxon>Gammaproteobacteria</taxon>
        <taxon>Enterobacterales</taxon>
        <taxon>Enterobacteriaceae</taxon>
        <taxon>Salmonella</taxon>
    </lineage>
</organism>
<dbReference type="EMBL" id="CP022117">
    <property type="protein sequence ID" value="ASG17067.1"/>
    <property type="molecule type" value="Genomic_DNA"/>
</dbReference>
<proteinExistence type="predicted"/>
<dbReference type="Proteomes" id="UP000197157">
    <property type="component" value="Chromosome"/>
</dbReference>
<evidence type="ECO:0000313" key="1">
    <source>
        <dbReference type="EMBL" id="ASG17067.1"/>
    </source>
</evidence>
<name>A0A2C9P109_SALET</name>
<evidence type="ECO:0000313" key="2">
    <source>
        <dbReference type="Proteomes" id="UP000197157"/>
    </source>
</evidence>
<gene>
    <name evidence="1" type="ORF">LFZ25_14490</name>
</gene>